<evidence type="ECO:0000256" key="1">
    <source>
        <dbReference type="ARBA" id="ARBA00022485"/>
    </source>
</evidence>
<dbReference type="PANTHER" id="PTHR32439">
    <property type="entry name" value="FERREDOXIN--NITRITE REDUCTASE, CHLOROPLASTIC"/>
    <property type="match status" value="1"/>
</dbReference>
<dbReference type="GO" id="GO:0016491">
    <property type="term" value="F:oxidoreductase activity"/>
    <property type="evidence" value="ECO:0007669"/>
    <property type="project" value="UniProtKB-KW"/>
</dbReference>
<dbReference type="Pfam" id="PF01206">
    <property type="entry name" value="TusA"/>
    <property type="match status" value="1"/>
</dbReference>
<sequence length="763" mass="87462">MIKNGIYRNYQKDIKEFERLYRDFLEGRAFESDFKNFRLTNGIYGQRQKDFYMVRIKIPAGVLTPQQIYEIADIGDEFSNGVAHITTRQDIQYHWVKLENISQIIKRINEIGLTTKDACGNTLRNITASYLSGVCPDEIIEVGRVAQKITELLIGKYENLPRKFKIGFACCEKHSFLVPFNDIGFLPVLYEGRPAFRAFLGGGLGDRPKYPYEYPEIVRLEELILFIRSVMDLFDKHGDRKNKRHNRLKFLIQKIGIDEFLRLLKEQIEENKNIYPQFDCDAVYVETGKVDNPLPKAVDEDMDLWLKTNLIPQKQKDLFVVLVKLHLGNITTGKLREIGKIAEELSLSVRTTQDQNIAFVNVHRNSIQELYNLLKNAGLSEYGASTFLDITACPGSETCSLGITSSRDLSRAIYEKLPKDRETVEKLKGITIKISGCPNSCAHHHVASIGLHGIAVKENDTLIPAYVLHIGGNGSINREKIGYTGLKIPAKNVPEAVLELLRFYLKNSKDGESFEDFVERVEPENIFKHLEKYRKLQEGVDYQFDWGSDKQFSLEDLGTGECAGIIADRVEEALKEGERLLKQAETHLEKGQPEDAAVHVEKAVDIISSGLLIPFGVKAEGKDAREKFIEQIIGRKLVNERFLRLIDNQIKDYYELVQEGKEFYKESKEAYLRLRRETEEKKDKKEEKARKEFLDLRGVECPFNYVKAKYKLREMDIGSILVITIDGEESIRSVPQSLRDDGHEIIDIQETGDGVYNVIVRKR</sequence>
<evidence type="ECO:0000259" key="10">
    <source>
        <dbReference type="Pfam" id="PF03460"/>
    </source>
</evidence>
<feature type="domain" description="UPF0033" evidence="9">
    <location>
        <begin position="693"/>
        <end position="762"/>
    </location>
</feature>
<dbReference type="InterPro" id="IPR005117">
    <property type="entry name" value="NiRdtase/SiRdtase_haem-b_fer"/>
</dbReference>
<dbReference type="InterPro" id="IPR006066">
    <property type="entry name" value="NO2/SO3_Rdtase_FeS/sirohaem_BS"/>
</dbReference>
<keyword evidence="12" id="KW-1185">Reference proteome</keyword>
<dbReference type="SUPFAM" id="SSF55124">
    <property type="entry name" value="Nitrite/Sulfite reductase N-terminal domain-like"/>
    <property type="match status" value="2"/>
</dbReference>
<keyword evidence="5" id="KW-0408">Iron</keyword>
<keyword evidence="6" id="KW-0411">Iron-sulfur</keyword>
<dbReference type="AlphaFoldDB" id="A0A285NPL0"/>
<evidence type="ECO:0000256" key="2">
    <source>
        <dbReference type="ARBA" id="ARBA00022617"/>
    </source>
</evidence>
<feature type="domain" description="Nitrite/sulphite reductase 4Fe-4S" evidence="8">
    <location>
        <begin position="119"/>
        <end position="270"/>
    </location>
</feature>
<evidence type="ECO:0000313" key="12">
    <source>
        <dbReference type="Proteomes" id="UP000219036"/>
    </source>
</evidence>
<dbReference type="GO" id="GO:0046872">
    <property type="term" value="F:metal ion binding"/>
    <property type="evidence" value="ECO:0007669"/>
    <property type="project" value="UniProtKB-KW"/>
</dbReference>
<keyword evidence="4" id="KW-0560">Oxidoreductase</keyword>
<dbReference type="InterPro" id="IPR036868">
    <property type="entry name" value="TusA-like_sf"/>
</dbReference>
<keyword evidence="3" id="KW-0479">Metal-binding</keyword>
<dbReference type="SUPFAM" id="SSF56014">
    <property type="entry name" value="Nitrite and sulphite reductase 4Fe-4S domain-like"/>
    <property type="match status" value="2"/>
</dbReference>
<dbReference type="PRINTS" id="PR00397">
    <property type="entry name" value="SIROHAEM"/>
</dbReference>
<organism evidence="11 12">
    <name type="scientific">Persephonella hydrogeniphila</name>
    <dbReference type="NCBI Taxonomy" id="198703"/>
    <lineage>
        <taxon>Bacteria</taxon>
        <taxon>Pseudomonadati</taxon>
        <taxon>Aquificota</taxon>
        <taxon>Aquificia</taxon>
        <taxon>Aquificales</taxon>
        <taxon>Hydrogenothermaceae</taxon>
        <taxon>Persephonella</taxon>
    </lineage>
</organism>
<evidence type="ECO:0000256" key="3">
    <source>
        <dbReference type="ARBA" id="ARBA00022723"/>
    </source>
</evidence>
<accession>A0A285NPL0</accession>
<evidence type="ECO:0000256" key="4">
    <source>
        <dbReference type="ARBA" id="ARBA00023002"/>
    </source>
</evidence>
<dbReference type="InterPro" id="IPR051329">
    <property type="entry name" value="NIR_SIR_4Fe-4S"/>
</dbReference>
<dbReference type="OrthoDB" id="9772604at2"/>
<name>A0A285NPL0_9AQUI</name>
<dbReference type="Pfam" id="PF01077">
    <property type="entry name" value="NIR_SIR"/>
    <property type="match status" value="2"/>
</dbReference>
<protein>
    <submittedName>
        <fullName evidence="11">Sulfite reductase (Ferredoxin)</fullName>
    </submittedName>
</protein>
<dbReference type="RefSeq" id="WP_097001206.1">
    <property type="nucleotide sequence ID" value="NZ_OBEI01000014.1"/>
</dbReference>
<evidence type="ECO:0000256" key="7">
    <source>
        <dbReference type="SAM" id="Coils"/>
    </source>
</evidence>
<feature type="domain" description="Nitrite/Sulfite reductase ferredoxin-like" evidence="10">
    <location>
        <begin position="311"/>
        <end position="376"/>
    </location>
</feature>
<dbReference type="Proteomes" id="UP000219036">
    <property type="component" value="Unassembled WGS sequence"/>
</dbReference>
<dbReference type="InterPro" id="IPR001455">
    <property type="entry name" value="TusA-like"/>
</dbReference>
<dbReference type="Gene3D" id="3.30.413.10">
    <property type="entry name" value="Sulfite Reductase Hemoprotein, domain 1"/>
    <property type="match status" value="2"/>
</dbReference>
<reference evidence="12" key="1">
    <citation type="submission" date="2017-09" db="EMBL/GenBank/DDBJ databases">
        <authorList>
            <person name="Varghese N."/>
            <person name="Submissions S."/>
        </authorList>
    </citation>
    <scope>NUCLEOTIDE SEQUENCE [LARGE SCALE GENOMIC DNA]</scope>
    <source>
        <strain evidence="12">DSM 15103</strain>
    </source>
</reference>
<evidence type="ECO:0000313" key="11">
    <source>
        <dbReference type="EMBL" id="SNZ11452.1"/>
    </source>
</evidence>
<dbReference type="Gene3D" id="3.30.110.40">
    <property type="entry name" value="TusA-like domain"/>
    <property type="match status" value="1"/>
</dbReference>
<feature type="coiled-coil region" evidence="7">
    <location>
        <begin position="664"/>
        <end position="691"/>
    </location>
</feature>
<dbReference type="Pfam" id="PF03460">
    <property type="entry name" value="NIR_SIR_ferr"/>
    <property type="match status" value="2"/>
</dbReference>
<dbReference type="SUPFAM" id="SSF64307">
    <property type="entry name" value="SirA-like"/>
    <property type="match status" value="1"/>
</dbReference>
<keyword evidence="2" id="KW-0349">Heme</keyword>
<proteinExistence type="predicted"/>
<dbReference type="CDD" id="cd00291">
    <property type="entry name" value="SirA_YedF_YeeD"/>
    <property type="match status" value="1"/>
</dbReference>
<dbReference type="EMBL" id="OBEI01000014">
    <property type="protein sequence ID" value="SNZ11452.1"/>
    <property type="molecule type" value="Genomic_DNA"/>
</dbReference>
<dbReference type="Gene3D" id="3.90.480.10">
    <property type="entry name" value="Sulfite Reductase Hemoprotein,Domain 2"/>
    <property type="match status" value="1"/>
</dbReference>
<evidence type="ECO:0000259" key="8">
    <source>
        <dbReference type="Pfam" id="PF01077"/>
    </source>
</evidence>
<dbReference type="InterPro" id="IPR006067">
    <property type="entry name" value="NO2/SO3_Rdtase_4Fe4S_dom"/>
</dbReference>
<feature type="domain" description="Nitrite/Sulfite reductase ferredoxin-like" evidence="10">
    <location>
        <begin position="44"/>
        <end position="110"/>
    </location>
</feature>
<dbReference type="GO" id="GO:0020037">
    <property type="term" value="F:heme binding"/>
    <property type="evidence" value="ECO:0007669"/>
    <property type="project" value="InterPro"/>
</dbReference>
<keyword evidence="7" id="KW-0175">Coiled coil</keyword>
<dbReference type="PANTHER" id="PTHR32439:SF9">
    <property type="entry name" value="BLR3264 PROTEIN"/>
    <property type="match status" value="1"/>
</dbReference>
<feature type="domain" description="Nitrite/sulphite reductase 4Fe-4S" evidence="8">
    <location>
        <begin position="385"/>
        <end position="533"/>
    </location>
</feature>
<dbReference type="GO" id="GO:0051539">
    <property type="term" value="F:4 iron, 4 sulfur cluster binding"/>
    <property type="evidence" value="ECO:0007669"/>
    <property type="project" value="UniProtKB-KW"/>
</dbReference>
<dbReference type="InterPro" id="IPR045854">
    <property type="entry name" value="NO2/SO3_Rdtase_4Fe4S_sf"/>
</dbReference>
<evidence type="ECO:0000256" key="5">
    <source>
        <dbReference type="ARBA" id="ARBA00023004"/>
    </source>
</evidence>
<keyword evidence="1" id="KW-0004">4Fe-4S</keyword>
<gene>
    <name evidence="11" type="ORF">SAMN06265182_2067</name>
</gene>
<evidence type="ECO:0000259" key="9">
    <source>
        <dbReference type="Pfam" id="PF01206"/>
    </source>
</evidence>
<evidence type="ECO:0000256" key="6">
    <source>
        <dbReference type="ARBA" id="ARBA00023014"/>
    </source>
</evidence>
<dbReference type="InterPro" id="IPR036136">
    <property type="entry name" value="Nit/Sulf_reduc_fer-like_dom_sf"/>
</dbReference>